<dbReference type="PANTHER" id="PTHR33964:SF9">
    <property type="match status" value="1"/>
</dbReference>
<dbReference type="InParanoid" id="A0A6J0BVN9"/>
<feature type="region of interest" description="Disordered" evidence="1">
    <location>
        <begin position="215"/>
        <end position="239"/>
    </location>
</feature>
<protein>
    <submittedName>
        <fullName evidence="4 5">Uncharacterized protein LOC107223364</fullName>
    </submittedName>
</protein>
<proteinExistence type="predicted"/>
<accession>A0A6J0BVN9</accession>
<dbReference type="RefSeq" id="XP_046585717.1">
    <property type="nucleotide sequence ID" value="XM_046729761.1"/>
</dbReference>
<keyword evidence="2" id="KW-0732">Signal</keyword>
<dbReference type="AlphaFoldDB" id="A0A6J0BVN9"/>
<dbReference type="PANTHER" id="PTHR33964">
    <property type="entry name" value="RE45066P-RELATED"/>
    <property type="match status" value="1"/>
</dbReference>
<feature type="chain" id="PRO_5045019079" evidence="2">
    <location>
        <begin position="24"/>
        <end position="439"/>
    </location>
</feature>
<name>A0A6J0BVN9_NEOLC</name>
<feature type="region of interest" description="Disordered" evidence="1">
    <location>
        <begin position="268"/>
        <end position="291"/>
    </location>
</feature>
<evidence type="ECO:0000313" key="3">
    <source>
        <dbReference type="Proteomes" id="UP000829291"/>
    </source>
</evidence>
<keyword evidence="3" id="KW-1185">Reference proteome</keyword>
<evidence type="ECO:0000256" key="2">
    <source>
        <dbReference type="SAM" id="SignalP"/>
    </source>
</evidence>
<gene>
    <name evidence="4 5" type="primary">LOC107223364</name>
</gene>
<evidence type="ECO:0000313" key="4">
    <source>
        <dbReference type="RefSeq" id="XP_015518510.2"/>
    </source>
</evidence>
<dbReference type="KEGG" id="nlo:107223364"/>
<dbReference type="OrthoDB" id="10051804at2759"/>
<organism evidence="3 4">
    <name type="scientific">Neodiprion lecontei</name>
    <name type="common">Redheaded pine sawfly</name>
    <dbReference type="NCBI Taxonomy" id="441921"/>
    <lineage>
        <taxon>Eukaryota</taxon>
        <taxon>Metazoa</taxon>
        <taxon>Ecdysozoa</taxon>
        <taxon>Arthropoda</taxon>
        <taxon>Hexapoda</taxon>
        <taxon>Insecta</taxon>
        <taxon>Pterygota</taxon>
        <taxon>Neoptera</taxon>
        <taxon>Endopterygota</taxon>
        <taxon>Hymenoptera</taxon>
        <taxon>Tenthredinoidea</taxon>
        <taxon>Diprionidae</taxon>
        <taxon>Diprioninae</taxon>
        <taxon>Neodiprion</taxon>
    </lineage>
</organism>
<evidence type="ECO:0000256" key="1">
    <source>
        <dbReference type="SAM" id="MobiDB-lite"/>
    </source>
</evidence>
<sequence length="439" mass="48152">MASSLLVIGTILLGTTYWNTVNGQTCSREDHQRCVSLADPLLKDPHLIFPDNMQDIDLVCRTWASFVDCIRRYIENCFTEQRKEEFNSAVQLPIASVHQMCSVSTYQAEYLQHATCIKATVTETEHCGMQYAALVDEVSRGEVARISLCCSHHRFRSCVISEARRRCDGGQAEGGAARFSAEVLDKALKFLQDQCVNYIPNSGDCPVPTTENVMSVSPLGESRPSHGMPGTLGTRSRPYHRTQTPEMISGQATTTVYDASANTAYPSGFRSTGRSLNPPTVANTERSDSWSPSTWMSAINVNKNSVSLSNNVIPSKVGTDMEGEDVAQVETSTFPNYAKTQPQDEQAVVVTQRPSTYGRGMLWTSPATEAQPEIPAWATSTWLVSNQIPVTDDTWYPAAGSYGGNHIDEPNQQGLTNAQNGLSNKYATMICMIGIAYIL</sequence>
<feature type="signal peptide" evidence="2">
    <location>
        <begin position="1"/>
        <end position="23"/>
    </location>
</feature>
<dbReference type="RefSeq" id="XP_015518510.2">
    <property type="nucleotide sequence ID" value="XM_015663024.2"/>
</dbReference>
<dbReference type="GeneID" id="107223364"/>
<dbReference type="Proteomes" id="UP000829291">
    <property type="component" value="Chromosome 1"/>
</dbReference>
<evidence type="ECO:0000313" key="5">
    <source>
        <dbReference type="RefSeq" id="XP_046585717.1"/>
    </source>
</evidence>
<reference evidence="4 5" key="1">
    <citation type="submission" date="2025-05" db="UniProtKB">
        <authorList>
            <consortium name="RefSeq"/>
        </authorList>
    </citation>
    <scope>IDENTIFICATION</scope>
    <source>
        <tissue evidence="4 5">Thorax and Abdomen</tissue>
    </source>
</reference>